<dbReference type="Proteomes" id="UP000501487">
    <property type="component" value="Segment"/>
</dbReference>
<organismHost>
    <name type="scientific">Potamochoerus larvatus</name>
    <name type="common">Bushpig</name>
    <dbReference type="NCBI Taxonomy" id="273792"/>
</organismHost>
<evidence type="ECO:0000313" key="8">
    <source>
        <dbReference type="EMBL" id="QIM07687.1"/>
    </source>
</evidence>
<dbReference type="EMBL" id="MN270979">
    <property type="protein sequence ID" value="QIM09087.1"/>
    <property type="molecule type" value="Genomic_DNA"/>
</dbReference>
<dbReference type="Proteomes" id="UP000594644">
    <property type="component" value="Segment"/>
</dbReference>
<dbReference type="RefSeq" id="YP_009703325.1">
    <property type="nucleotide sequence ID" value="NC_044955.1"/>
</dbReference>
<dbReference type="Proteomes" id="UP000500872">
    <property type="component" value="Segment"/>
</dbReference>
<evidence type="ECO:0000313" key="4">
    <source>
        <dbReference type="EMBL" id="QIM06749.1"/>
    </source>
</evidence>
<name>A0A3G1EV17_ASF</name>
<dbReference type="EMBL" id="MN270972">
    <property type="protein sequence ID" value="QIM07454.1"/>
    <property type="molecule type" value="Genomic_DNA"/>
</dbReference>
<gene>
    <name evidence="2" type="primary">URF27</name>
    <name evidence="4" type="synonym">URF027</name>
    <name evidence="2" type="ORF">AFSV47Ss_0108</name>
</gene>
<evidence type="ECO:0000313" key="11">
    <source>
        <dbReference type="EMBL" id="QIM08388.1"/>
    </source>
</evidence>
<dbReference type="EMBL" id="MN270978">
    <property type="protein sequence ID" value="QIM08854.1"/>
    <property type="molecule type" value="Genomic_DNA"/>
</dbReference>
<organismHost>
    <name type="scientific">Phacochoerus aethiopicus</name>
    <name type="common">Warthog</name>
    <dbReference type="NCBI Taxonomy" id="85517"/>
</organismHost>
<evidence type="ECO:0000313" key="3">
    <source>
        <dbReference type="EMBL" id="QID21240.1"/>
    </source>
</evidence>
<accession>A0A3G1EV17</accession>
<evidence type="ECO:0000313" key="16">
    <source>
        <dbReference type="EMBL" id="QPL11804.1"/>
    </source>
</evidence>
<sequence length="89" mass="10440">MASYFSFQLGASEKKIAYRCKDRQYLGPQCNIYNLLKNLIPYRGKYFFSMENFFALLKGLRHIVKCFLFSMYFGVIPASICVMVLNVIR</sequence>
<keyword evidence="1" id="KW-1133">Transmembrane helix</keyword>
<evidence type="ECO:0000313" key="9">
    <source>
        <dbReference type="EMBL" id="QIM07920.1"/>
    </source>
</evidence>
<dbReference type="Proteomes" id="UP000501990">
    <property type="component" value="Segment"/>
</dbReference>
<dbReference type="EMBL" id="MN270977">
    <property type="protein sequence ID" value="QIM08621.1"/>
    <property type="molecule type" value="Genomic_DNA"/>
</dbReference>
<evidence type="ECO:0000313" key="17">
    <source>
        <dbReference type="EMBL" id="QPL12021.1"/>
    </source>
</evidence>
<organism evidence="2">
    <name type="scientific">African swine fever virus</name>
    <name type="common">ASFV</name>
    <dbReference type="NCBI Taxonomy" id="10497"/>
    <lineage>
        <taxon>Viruses</taxon>
        <taxon>Varidnaviria</taxon>
        <taxon>Bamfordvirae</taxon>
        <taxon>Nucleocytoviricota</taxon>
        <taxon>Pokkesviricetes</taxon>
        <taxon>Asfuvirales</taxon>
        <taxon>Asfarviridae</taxon>
        <taxon>Asfivirus</taxon>
        <taxon>Asfivirus haemorrhagiae</taxon>
    </lineage>
</organism>
<reference evidence="2" key="1">
    <citation type="journal article" date="2016" name="Genome Announc.">
        <title>Complete genome sequence of an African swine fever virus isolate from Sardinia, Italy.</title>
        <authorList>
            <person name="Granberg F."/>
            <person name="Torresi C."/>
            <person name="Oggiano A."/>
            <person name="Malmberg M."/>
            <person name="Iscaro C."/>
            <person name="De Mia G.M."/>
            <person name="Sandor B."/>
        </authorList>
    </citation>
    <scope>NUCLEOTIDE SEQUENCE [LARGE SCALE GENOMIC DNA]</scope>
    <source>
        <strain evidence="2">47/Ss/2008</strain>
    </source>
</reference>
<evidence type="ECO:0000313" key="15">
    <source>
        <dbReference type="EMBL" id="QIM09320.1"/>
    </source>
</evidence>
<dbReference type="EMBL" id="MN913970">
    <property type="protein sequence ID" value="QID21240.1"/>
    <property type="molecule type" value="Genomic_DNA"/>
</dbReference>
<evidence type="ECO:0000313" key="14">
    <source>
        <dbReference type="EMBL" id="QIM09087.1"/>
    </source>
</evidence>
<dbReference type="EMBL" id="MN270969">
    <property type="protein sequence ID" value="QIM06749.1"/>
    <property type="molecule type" value="Genomic_DNA"/>
</dbReference>
<protein>
    <submittedName>
        <fullName evidence="2">Uncharacterized protein</fullName>
    </submittedName>
</protein>
<dbReference type="Proteomes" id="UP000594565">
    <property type="component" value="Segment"/>
</dbReference>
<dbReference type="KEGG" id="vg:41902133"/>
<evidence type="ECO:0000313" key="10">
    <source>
        <dbReference type="EMBL" id="QIM08155.1"/>
    </source>
</evidence>
<reference evidence="18 20" key="3">
    <citation type="journal article" date="2020" name="Transbound. Emerg. Dis.">
        <title>The evolution of African swine fever virus in Sardinia (1978 to 2014) as revealed by whole genome sequencing and comparative analysis.</title>
        <authorList>
            <person name="Torresi C."/>
            <person name="Fiori M."/>
            <person name="Bertolotti L."/>
            <person name="Floris M."/>
            <person name="Colitti B."/>
            <person name="Giammarioli M."/>
            <person name="Dei Giudici S."/>
            <person name="Oggiano A."/>
            <person name="Malmberg M."/>
            <person name="De Mia G.M."/>
            <person name="Belak S."/>
            <person name="Granberg F."/>
        </authorList>
    </citation>
    <scope>NUCLEOTIDE SEQUENCE [LARGE SCALE GENOMIC DNA]</scope>
    <source>
        <strain evidence="6">139/Nu/1981</strain>
        <strain evidence="7">140/Or/1985</strain>
        <strain evidence="9">141/Nu/1990</strain>
        <strain evidence="10">142/Nu/1995</strain>
        <strain evidence="15">22653/Ca/2014</strain>
        <strain evidence="12">26/Ss/2004</strain>
        <strain evidence="4">56/Ca/1978</strain>
        <strain evidence="5">57/Ca/1979</strain>
        <strain evidence="11">60/Nu/1997</strain>
        <strain evidence="13">72407/Ss/2005</strain>
        <strain evidence="8">85/Ca/1985</strain>
        <strain evidence="14">97/Ot/2012</strain>
    </source>
</reference>
<dbReference type="Proteomes" id="UP000502885">
    <property type="component" value="Segment"/>
</dbReference>
<dbReference type="Proteomes" id="UP000501465">
    <property type="component" value="Segment"/>
</dbReference>
<dbReference type="Proteomes" id="UP000503066">
    <property type="component" value="Genome"/>
</dbReference>
<dbReference type="Proteomes" id="UP000502695">
    <property type="component" value="Segment"/>
</dbReference>
<organismHost>
    <name type="scientific">Phacochoerus africanus</name>
    <name type="common">Warthog</name>
    <dbReference type="NCBI Taxonomy" id="41426"/>
</organismHost>
<dbReference type="EMBL" id="KX354450">
    <property type="protein sequence ID" value="AOO54413.1"/>
    <property type="molecule type" value="Genomic_DNA"/>
</dbReference>
<evidence type="ECO:0000256" key="1">
    <source>
        <dbReference type="SAM" id="Phobius"/>
    </source>
</evidence>
<dbReference type="EMBL" id="MN270980">
    <property type="protein sequence ID" value="QIM09320.1"/>
    <property type="molecule type" value="Genomic_DNA"/>
</dbReference>
<keyword evidence="1" id="KW-0472">Membrane</keyword>
<dbReference type="EMBL" id="MN270976">
    <property type="protein sequence ID" value="QIM08388.1"/>
    <property type="molecule type" value="Genomic_DNA"/>
</dbReference>
<dbReference type="GeneID" id="41902133"/>
<evidence type="ECO:0000313" key="12">
    <source>
        <dbReference type="EMBL" id="QIM08621.1"/>
    </source>
</evidence>
<dbReference type="Proteomes" id="UP000266411">
    <property type="component" value="Segment"/>
</dbReference>
<reference evidence="3" key="2">
    <citation type="journal article" date="2020" name="Microbiol. Resour. Announc.">
        <title>Coding-Complete Genome Sequence of an African Swine Fever Virus Strain Liv13/33 Isolate from Experimental Transmission between Pigs and Ornithodoros moubata Ticks.</title>
        <authorList>
            <person name="Chastagner A."/>
            <person name="Pereira de Oliveira R."/>
            <person name="Hutet E."/>
            <person name="Le Dimna M."/>
            <person name="Paboeuf F."/>
            <person name="Lucas P."/>
            <person name="Blanchard Y."/>
            <person name="Dixon L."/>
            <person name="Vial L."/>
            <person name="Le Potier M.F."/>
        </authorList>
    </citation>
    <scope>NUCLEOTIDE SEQUENCE</scope>
    <source>
        <strain evidence="3">Liv13/33</strain>
    </source>
</reference>
<dbReference type="Proteomes" id="UP000501235">
    <property type="component" value="Segment"/>
</dbReference>
<dbReference type="Proteomes" id="UP000501683">
    <property type="component" value="Segment"/>
</dbReference>
<dbReference type="Proteomes" id="UP000500898">
    <property type="component" value="Segment"/>
</dbReference>
<feature type="transmembrane region" description="Helical" evidence="1">
    <location>
        <begin position="66"/>
        <end position="88"/>
    </location>
</feature>
<evidence type="ECO:0000313" key="5">
    <source>
        <dbReference type="EMBL" id="QIM06984.1"/>
    </source>
</evidence>
<organismHost>
    <name type="scientific">Sus scrofa</name>
    <name type="common">Pig</name>
    <dbReference type="NCBI Taxonomy" id="9823"/>
</organismHost>
<evidence type="ECO:0000313" key="13">
    <source>
        <dbReference type="EMBL" id="QIM08854.1"/>
    </source>
</evidence>
<dbReference type="Proteomes" id="UP000502933">
    <property type="component" value="Segment"/>
</dbReference>
<evidence type="ECO:0000313" key="2">
    <source>
        <dbReference type="EMBL" id="AOO54413.1"/>
    </source>
</evidence>
<dbReference type="EMBL" id="MN270974">
    <property type="protein sequence ID" value="QIM07920.1"/>
    <property type="molecule type" value="Genomic_DNA"/>
</dbReference>
<evidence type="ECO:0000313" key="18">
    <source>
        <dbReference type="Proteomes" id="UP000500690"/>
    </source>
</evidence>
<dbReference type="EMBL" id="MN270971">
    <property type="protein sequence ID" value="QIM07219.1"/>
    <property type="molecule type" value="Genomic_DNA"/>
</dbReference>
<dbReference type="Proteomes" id="UP000503294">
    <property type="component" value="Segment"/>
</dbReference>
<reference evidence="16" key="4">
    <citation type="journal article" date="2020" name="Vaccines (Basel)">
        <title>African Swine Fever Circulation among Free-Ranging Pigs in Sardinia: Data from the Eradication Program.</title>
        <authorList>
            <person name="Franzoni G."/>
            <person name="Dei Giudici S."/>
            <person name="Loi F."/>
            <person name="Sanna D."/>
            <person name="Floris M."/>
            <person name="Fiori M."/>
            <person name="Sanna M.L."/>
            <person name="Madrau P."/>
            <person name="Scarpa F."/>
            <person name="Zinellu S."/>
            <person name="Giammarioli M."/>
            <person name="Cappai S."/>
            <person name="De Mia G.M."/>
            <person name="Laddomada A."/>
            <person name="Rolesu S."/>
            <person name="Oggiano A."/>
        </authorList>
    </citation>
    <scope>NUCLEOTIDE SEQUENCE [LARGE SCALE GENOMIC DNA]</scope>
    <source>
        <strain evidence="16">103917/18</strain>
        <strain evidence="17">55234/18</strain>
    </source>
</reference>
<evidence type="ECO:0000313" key="19">
    <source>
        <dbReference type="Proteomes" id="UP000500872"/>
    </source>
</evidence>
<proteinExistence type="predicted"/>
<keyword evidence="1" id="KW-0812">Transmembrane</keyword>
<evidence type="ECO:0000313" key="7">
    <source>
        <dbReference type="EMBL" id="QIM07454.1"/>
    </source>
</evidence>
<dbReference type="EMBL" id="MN270973">
    <property type="protein sequence ID" value="QIM07687.1"/>
    <property type="molecule type" value="Genomic_DNA"/>
</dbReference>
<dbReference type="EMBL" id="MT932578">
    <property type="protein sequence ID" value="QPL11804.1"/>
    <property type="molecule type" value="Genomic_DNA"/>
</dbReference>
<evidence type="ECO:0000313" key="20">
    <source>
        <dbReference type="Proteomes" id="UP000500898"/>
    </source>
</evidence>
<organismHost>
    <name type="scientific">Ornithodoros</name>
    <name type="common">relapsing fever ticks</name>
    <dbReference type="NCBI Taxonomy" id="6937"/>
</organismHost>
<dbReference type="EMBL" id="MT932579">
    <property type="protein sequence ID" value="QPL12021.1"/>
    <property type="molecule type" value="Genomic_DNA"/>
</dbReference>
<organismHost>
    <name type="scientific">Ornithodoros moubata</name>
    <name type="common">Soft tick</name>
    <name type="synonym">Argasid tick</name>
    <dbReference type="NCBI Taxonomy" id="6938"/>
</organismHost>
<dbReference type="EMBL" id="MN270970">
    <property type="protein sequence ID" value="QIM06984.1"/>
    <property type="molecule type" value="Genomic_DNA"/>
</dbReference>
<dbReference type="Proteomes" id="UP000500690">
    <property type="component" value="Segment"/>
</dbReference>
<dbReference type="EMBL" id="MN270975">
    <property type="protein sequence ID" value="QIM08155.1"/>
    <property type="molecule type" value="Genomic_DNA"/>
</dbReference>
<evidence type="ECO:0000313" key="6">
    <source>
        <dbReference type="EMBL" id="QIM07219.1"/>
    </source>
</evidence>
<reference evidence="19" key="5">
    <citation type="submission" date="2020-01" db="EMBL/GenBank/DDBJ databases">
        <authorList>
            <person name="Chastagner A."/>
            <person name="Le Potier M.-F."/>
            <person name="Pereira de Oliveira R."/>
        </authorList>
    </citation>
    <scope>NUCLEOTIDE SEQUENCE [LARGE SCALE GENOMIC DNA]</scope>
    <source>
        <strain evidence="19">Liv13/33</strain>
    </source>
</reference>